<sequence length="53" mass="5792">MTTLHYRITGTMLLVLGIIMTSFDFNTSKYISGILAGIGLACIVFPEIGLKKK</sequence>
<reference evidence="2 3" key="1">
    <citation type="submission" date="2016-10" db="EMBL/GenBank/DDBJ databases">
        <authorList>
            <person name="de Groot N.N."/>
        </authorList>
    </citation>
    <scope>NUCLEOTIDE SEQUENCE [LARGE SCALE GENOMIC DNA]</scope>
    <source>
        <strain evidence="2 3">DSM 19803</strain>
    </source>
</reference>
<dbReference type="STRING" id="470826.SAMN04488027_11914"/>
<accession>A0A1G7Z720</accession>
<keyword evidence="1" id="KW-0472">Membrane</keyword>
<name>A0A1G7Z720_9FLAO</name>
<evidence type="ECO:0000313" key="2">
    <source>
        <dbReference type="EMBL" id="SDH04296.1"/>
    </source>
</evidence>
<dbReference type="RefSeq" id="WP_176752722.1">
    <property type="nucleotide sequence ID" value="NZ_FNCW01000019.1"/>
</dbReference>
<keyword evidence="3" id="KW-1185">Reference proteome</keyword>
<evidence type="ECO:0000313" key="3">
    <source>
        <dbReference type="Proteomes" id="UP000199296"/>
    </source>
</evidence>
<keyword evidence="1" id="KW-1133">Transmembrane helix</keyword>
<dbReference type="Proteomes" id="UP000199296">
    <property type="component" value="Unassembled WGS sequence"/>
</dbReference>
<gene>
    <name evidence="2" type="ORF">SAMN04488027_11914</name>
</gene>
<feature type="transmembrane region" description="Helical" evidence="1">
    <location>
        <begin position="7"/>
        <end position="25"/>
    </location>
</feature>
<dbReference type="AlphaFoldDB" id="A0A1G7Z720"/>
<feature type="transmembrane region" description="Helical" evidence="1">
    <location>
        <begin position="31"/>
        <end position="50"/>
    </location>
</feature>
<proteinExistence type="predicted"/>
<dbReference type="EMBL" id="FNCW01000019">
    <property type="protein sequence ID" value="SDH04296.1"/>
    <property type="molecule type" value="Genomic_DNA"/>
</dbReference>
<keyword evidence="1" id="KW-0812">Transmembrane</keyword>
<evidence type="ECO:0000256" key="1">
    <source>
        <dbReference type="SAM" id="Phobius"/>
    </source>
</evidence>
<protein>
    <submittedName>
        <fullName evidence="2">Uncharacterized protein</fullName>
    </submittedName>
</protein>
<organism evidence="2 3">
    <name type="scientific">Psychroflexus sediminis</name>
    <dbReference type="NCBI Taxonomy" id="470826"/>
    <lineage>
        <taxon>Bacteria</taxon>
        <taxon>Pseudomonadati</taxon>
        <taxon>Bacteroidota</taxon>
        <taxon>Flavobacteriia</taxon>
        <taxon>Flavobacteriales</taxon>
        <taxon>Flavobacteriaceae</taxon>
        <taxon>Psychroflexus</taxon>
    </lineage>
</organism>